<keyword evidence="3" id="KW-0378">Hydrolase</keyword>
<dbReference type="OrthoDB" id="9804940at2"/>
<dbReference type="InterPro" id="IPR023214">
    <property type="entry name" value="HAD_sf"/>
</dbReference>
<keyword evidence="4" id="KW-0460">Magnesium</keyword>
<proteinExistence type="predicted"/>
<dbReference type="InterPro" id="IPR016965">
    <property type="entry name" value="Pase_PHOSPHO-typ"/>
</dbReference>
<dbReference type="Gene3D" id="3.90.1470.20">
    <property type="match status" value="1"/>
</dbReference>
<dbReference type="KEGG" id="taci:TDSAC_0146"/>
<dbReference type="NCBIfam" id="TIGR01488">
    <property type="entry name" value="HAD-SF-IB"/>
    <property type="match status" value="1"/>
</dbReference>
<dbReference type="SUPFAM" id="SSF56784">
    <property type="entry name" value="HAD-like"/>
    <property type="match status" value="1"/>
</dbReference>
<evidence type="ECO:0000256" key="4">
    <source>
        <dbReference type="ARBA" id="ARBA00022842"/>
    </source>
</evidence>
<reference evidence="5 6" key="1">
    <citation type="submission" date="2017-04" db="EMBL/GenBank/DDBJ databases">
        <title>Genomic insights into metabolism of Thermodesulfobium acidiphilum.</title>
        <authorList>
            <person name="Toshchakov S.V."/>
            <person name="Frolov E.N."/>
            <person name="Kublanov I.V."/>
            <person name="Samarov N.I."/>
            <person name="Novikov A."/>
            <person name="Lebedinsky A.V."/>
            <person name="Bonch-Osmolovskaya E.A."/>
            <person name="Chernyh N.A."/>
        </authorList>
    </citation>
    <scope>NUCLEOTIDE SEQUENCE [LARGE SCALE GENOMIC DNA]</scope>
    <source>
        <strain evidence="5 6">3127-1</strain>
    </source>
</reference>
<dbReference type="GO" id="GO:0046872">
    <property type="term" value="F:metal ion binding"/>
    <property type="evidence" value="ECO:0007669"/>
    <property type="project" value="UniProtKB-KW"/>
</dbReference>
<dbReference type="AlphaFoldDB" id="A0A2R4VYA7"/>
<evidence type="ECO:0000313" key="6">
    <source>
        <dbReference type="Proteomes" id="UP000244792"/>
    </source>
</evidence>
<dbReference type="InterPro" id="IPR050849">
    <property type="entry name" value="HAD-like_hydrolase_phosphatase"/>
</dbReference>
<evidence type="ECO:0000256" key="1">
    <source>
        <dbReference type="ARBA" id="ARBA00001946"/>
    </source>
</evidence>
<dbReference type="PANTHER" id="PTHR28181">
    <property type="entry name" value="UPF0655 PROTEIN YCR015C"/>
    <property type="match status" value="1"/>
</dbReference>
<evidence type="ECO:0000256" key="3">
    <source>
        <dbReference type="ARBA" id="ARBA00022801"/>
    </source>
</evidence>
<dbReference type="RefSeq" id="WP_108307944.1">
    <property type="nucleotide sequence ID" value="NZ_CP020921.1"/>
</dbReference>
<keyword evidence="6" id="KW-1185">Reference proteome</keyword>
<dbReference type="Proteomes" id="UP000244792">
    <property type="component" value="Chromosome"/>
</dbReference>
<evidence type="ECO:0000256" key="2">
    <source>
        <dbReference type="ARBA" id="ARBA00022723"/>
    </source>
</evidence>
<evidence type="ECO:0000313" key="5">
    <source>
        <dbReference type="EMBL" id="AWB09533.1"/>
    </source>
</evidence>
<dbReference type="InterPro" id="IPR036412">
    <property type="entry name" value="HAD-like_sf"/>
</dbReference>
<keyword evidence="2" id="KW-0479">Metal-binding</keyword>
<protein>
    <submittedName>
        <fullName evidence="5">2,3-diketo-5-methylthio-1-phosphopentane phosphatase</fullName>
    </submittedName>
</protein>
<dbReference type="Pfam" id="PF06888">
    <property type="entry name" value="Put_Phosphatase"/>
    <property type="match status" value="1"/>
</dbReference>
<gene>
    <name evidence="5" type="ORF">TDSAC_0146</name>
</gene>
<dbReference type="EMBL" id="CP020921">
    <property type="protein sequence ID" value="AWB09533.1"/>
    <property type="molecule type" value="Genomic_DNA"/>
</dbReference>
<dbReference type="Gene3D" id="3.40.50.1000">
    <property type="entry name" value="HAD superfamily/HAD-like"/>
    <property type="match status" value="1"/>
</dbReference>
<dbReference type="NCBIfam" id="TIGR01489">
    <property type="entry name" value="DKMTPPase-SF"/>
    <property type="match status" value="1"/>
</dbReference>
<dbReference type="GO" id="GO:0016791">
    <property type="term" value="F:phosphatase activity"/>
    <property type="evidence" value="ECO:0007669"/>
    <property type="project" value="InterPro"/>
</dbReference>
<comment type="cofactor">
    <cofactor evidence="1">
        <name>Mg(2+)</name>
        <dbReference type="ChEBI" id="CHEBI:18420"/>
    </cofactor>
</comment>
<organism evidence="5 6">
    <name type="scientific">Thermodesulfobium acidiphilum</name>
    <dbReference type="NCBI Taxonomy" id="1794699"/>
    <lineage>
        <taxon>Bacteria</taxon>
        <taxon>Pseudomonadati</taxon>
        <taxon>Thermodesulfobiota</taxon>
        <taxon>Thermodesulfobiia</taxon>
        <taxon>Thermodesulfobiales</taxon>
        <taxon>Thermodesulfobiaceae</taxon>
        <taxon>Thermodesulfobium</taxon>
    </lineage>
</organism>
<dbReference type="PANTHER" id="PTHR28181:SF2">
    <property type="entry name" value="PHOSPHORIC MONOESTER HYDROLASE"/>
    <property type="match status" value="1"/>
</dbReference>
<dbReference type="InterPro" id="IPR006384">
    <property type="entry name" value="HAD_hydro_PyrdxlP_Pase-like"/>
</dbReference>
<sequence length="229" mass="27126">MKKIIFCDFDGTITKKDTVDDFLRKFAMPEWEKIELLWQQGSIGSDECLRRQLACVKHVTLQDIYNFLDSVEIDNSFIDFYEFVKGKNIDFIVLSDGFDLFINYIFKKLKLDIRFFSNSLTYKQGKLSIDFPYRDSLCQVSSGMCKCKIIEKYSNKQFVYYIGNGRSDFCPVKLADFIFSKDELTRFSFVKGYNFFNFDSFSEIKDFISRRVLDNNTFYKNFQSIFSLL</sequence>
<accession>A0A2R4VYA7</accession>
<name>A0A2R4VYA7_THEAF</name>